<feature type="region of interest" description="Disordered" evidence="1">
    <location>
        <begin position="360"/>
        <end position="407"/>
    </location>
</feature>
<dbReference type="InterPro" id="IPR025569">
    <property type="entry name" value="DUF4335"/>
</dbReference>
<dbReference type="Pfam" id="PF14233">
    <property type="entry name" value="DUF4335"/>
    <property type="match status" value="1"/>
</dbReference>
<feature type="compositionally biased region" description="Polar residues" evidence="1">
    <location>
        <begin position="227"/>
        <end position="239"/>
    </location>
</feature>
<feature type="compositionally biased region" description="Pro residues" evidence="1">
    <location>
        <begin position="270"/>
        <end position="285"/>
    </location>
</feature>
<feature type="region of interest" description="Disordered" evidence="1">
    <location>
        <begin position="227"/>
        <end position="291"/>
    </location>
</feature>
<feature type="compositionally biased region" description="Low complexity" evidence="1">
    <location>
        <begin position="398"/>
        <end position="407"/>
    </location>
</feature>
<dbReference type="Proteomes" id="UP000002384">
    <property type="component" value="Chromosome"/>
</dbReference>
<dbReference type="EMBL" id="CP001291">
    <property type="protein sequence ID" value="ACK72383.1"/>
    <property type="molecule type" value="Genomic_DNA"/>
</dbReference>
<protein>
    <recommendedName>
        <fullName evidence="4">DUF4335 domain-containing protein</fullName>
    </recommendedName>
</protein>
<dbReference type="STRING" id="65393.PCC7424_4009"/>
<reference evidence="3" key="1">
    <citation type="journal article" date="2011" name="MBio">
        <title>Novel metabolic attributes of the genus Cyanothece, comprising a group of unicellular nitrogen-fixing Cyanobacteria.</title>
        <authorList>
            <person name="Bandyopadhyay A."/>
            <person name="Elvitigala T."/>
            <person name="Welsh E."/>
            <person name="Stockel J."/>
            <person name="Liberton M."/>
            <person name="Min H."/>
            <person name="Sherman L.A."/>
            <person name="Pakrasi H.B."/>
        </authorList>
    </citation>
    <scope>NUCLEOTIDE SEQUENCE [LARGE SCALE GENOMIC DNA]</scope>
    <source>
        <strain evidence="3">PCC 7424</strain>
    </source>
</reference>
<dbReference type="RefSeq" id="WP_015955968.1">
    <property type="nucleotide sequence ID" value="NC_011729.1"/>
</dbReference>
<feature type="compositionally biased region" description="Pro residues" evidence="1">
    <location>
        <begin position="244"/>
        <end position="259"/>
    </location>
</feature>
<name>B7KL11_GLOC7</name>
<evidence type="ECO:0000313" key="2">
    <source>
        <dbReference type="EMBL" id="ACK72383.1"/>
    </source>
</evidence>
<dbReference type="eggNOG" id="COG3266">
    <property type="taxonomic scope" value="Bacteria"/>
</dbReference>
<evidence type="ECO:0008006" key="4">
    <source>
        <dbReference type="Google" id="ProtNLM"/>
    </source>
</evidence>
<dbReference type="HOGENOM" id="CLU_038555_0_0_3"/>
<organism evidence="2 3">
    <name type="scientific">Gloeothece citriformis (strain PCC 7424)</name>
    <name type="common">Cyanothece sp. (strain PCC 7424)</name>
    <dbReference type="NCBI Taxonomy" id="65393"/>
    <lineage>
        <taxon>Bacteria</taxon>
        <taxon>Bacillati</taxon>
        <taxon>Cyanobacteriota</taxon>
        <taxon>Cyanophyceae</taxon>
        <taxon>Oscillatoriophycideae</taxon>
        <taxon>Chroococcales</taxon>
        <taxon>Aphanothecaceae</taxon>
        <taxon>Gloeothece</taxon>
        <taxon>Gloeothece citriformis</taxon>
    </lineage>
</organism>
<proteinExistence type="predicted"/>
<dbReference type="OrthoDB" id="425813at2"/>
<dbReference type="KEGG" id="cyc:PCC7424_4009"/>
<gene>
    <name evidence="2" type="ordered locus">PCC7424_4009</name>
</gene>
<dbReference type="AlphaFoldDB" id="B7KL11"/>
<sequence>MLFSNSPIRRYTPPTCTLEIWGKRSPLSLWSIDNRLKEFKFKLHFDDPKMLDEEQVTLEGDRSELQVLCDIVTTYVQNLLASSSKNLPLISEKRLIAHVPLKEGNGAYLQEKSLPVSRDIPNPTHLSGIPLPSLKPKGLLNHELDCSVLITNHNKSKILLSISQLFDLANALEEYTQEAEISPNFENTNSPKKTVVWTITTLVALLAVGIPTVGLRWYQLSHQNTALNNSASPSDNQTIKDILPPVPLPPSGQPVPSPTLAPSLEQQQKLPPPPQVGNPNSPPRNPDVAVVVPPKTVLPPAPVVPPAPEQNTIILKPNLPSTPPVATAPNLSPLAPPPSPHSVPILSNTPSKSANTAYTMPPTTAVPNLPQLPKLPSQSAAVPSNPNQPGVSALNSGNIPNNTNNTTLLDTIPQVTETREYFQERWQPPESLKHTLEYRLVLNSDGSIGRIIPLGKAARLYLDQTNMPLMGEPFVSAVPENVENPQIRLVLRPDKTVKTFLEDSQEQVVSDQ</sequence>
<keyword evidence="3" id="KW-1185">Reference proteome</keyword>
<evidence type="ECO:0000256" key="1">
    <source>
        <dbReference type="SAM" id="MobiDB-lite"/>
    </source>
</evidence>
<feature type="compositionally biased region" description="Polar residues" evidence="1">
    <location>
        <begin position="376"/>
        <end position="397"/>
    </location>
</feature>
<evidence type="ECO:0000313" key="3">
    <source>
        <dbReference type="Proteomes" id="UP000002384"/>
    </source>
</evidence>
<accession>B7KL11</accession>